<evidence type="ECO:0000256" key="1">
    <source>
        <dbReference type="ARBA" id="ARBA00006611"/>
    </source>
</evidence>
<comment type="similarity">
    <text evidence="1">Belongs to the GSP E family.</text>
</comment>
<evidence type="ECO:0000313" key="4">
    <source>
        <dbReference type="EMBL" id="MFH8551743.1"/>
    </source>
</evidence>
<dbReference type="RefSeq" id="WP_397718807.1">
    <property type="nucleotide sequence ID" value="NZ_JBIRGN010000014.1"/>
</dbReference>
<dbReference type="PANTHER" id="PTHR30486:SF6">
    <property type="entry name" value="TYPE IV PILUS RETRACTATION ATPASE PILT"/>
    <property type="match status" value="1"/>
</dbReference>
<keyword evidence="5" id="KW-1185">Reference proteome</keyword>
<reference evidence="4 5" key="1">
    <citation type="submission" date="2024-10" db="EMBL/GenBank/DDBJ databases">
        <title>The Natural Products Discovery Center: Release of the First 8490 Sequenced Strains for Exploring Actinobacteria Biosynthetic Diversity.</title>
        <authorList>
            <person name="Kalkreuter E."/>
            <person name="Kautsar S.A."/>
            <person name="Yang D."/>
            <person name="Bader C.D."/>
            <person name="Teijaro C.N."/>
            <person name="Fluegel L."/>
            <person name="Davis C.M."/>
            <person name="Simpson J.R."/>
            <person name="Lauterbach L."/>
            <person name="Steele A.D."/>
            <person name="Gui C."/>
            <person name="Meng S."/>
            <person name="Li G."/>
            <person name="Viehrig K."/>
            <person name="Ye F."/>
            <person name="Su P."/>
            <person name="Kiefer A.F."/>
            <person name="Nichols A."/>
            <person name="Cepeda A.J."/>
            <person name="Yan W."/>
            <person name="Fan B."/>
            <person name="Jiang Y."/>
            <person name="Adhikari A."/>
            <person name="Zheng C.-J."/>
            <person name="Schuster L."/>
            <person name="Cowan T.M."/>
            <person name="Smanski M.J."/>
            <person name="Chevrette M.G."/>
            <person name="De Carvalho L.P.S."/>
            <person name="Shen B."/>
        </authorList>
    </citation>
    <scope>NUCLEOTIDE SEQUENCE [LARGE SCALE GENOMIC DNA]</scope>
    <source>
        <strain evidence="4 5">NPDC017990</strain>
    </source>
</reference>
<dbReference type="Gene3D" id="3.40.50.300">
    <property type="entry name" value="P-loop containing nucleotide triphosphate hydrolases"/>
    <property type="match status" value="1"/>
</dbReference>
<dbReference type="SUPFAM" id="SSF52540">
    <property type="entry name" value="P-loop containing nucleoside triphosphate hydrolases"/>
    <property type="match status" value="1"/>
</dbReference>
<dbReference type="CDD" id="cd01130">
    <property type="entry name" value="VirB11-like_ATPase"/>
    <property type="match status" value="1"/>
</dbReference>
<dbReference type="EMBL" id="JBIRGQ010000014">
    <property type="protein sequence ID" value="MFH8551743.1"/>
    <property type="molecule type" value="Genomic_DNA"/>
</dbReference>
<accession>A0ABW7R391</accession>
<dbReference type="Proteomes" id="UP001610818">
    <property type="component" value="Unassembled WGS sequence"/>
</dbReference>
<dbReference type="InterPro" id="IPR027417">
    <property type="entry name" value="P-loop_NTPase"/>
</dbReference>
<evidence type="ECO:0000313" key="5">
    <source>
        <dbReference type="Proteomes" id="UP001610818"/>
    </source>
</evidence>
<protein>
    <submittedName>
        <fullName evidence="4">CpaF family protein</fullName>
    </submittedName>
</protein>
<feature type="domain" description="Bacterial type II secretion system protein E" evidence="3">
    <location>
        <begin position="179"/>
        <end position="398"/>
    </location>
</feature>
<sequence>MADLHVVNGESAPAPARLQDVLSQALRPTAPAAPGAGSHTLRPAAALPSPSAVEVTGQGALPASPQDIAALRDAVSDDIVAADDQDPLPNESARRERARSLVAERVSRWAVDQARRKAALTPAQVDTLAQAVYDALFHAGPLQKYLDDPDVENVVVLGDDVQVDYFNRPTAKVPPIAQSDDELIALINRLASNSGHRERRLSASSPMVSFRLPDGSRAEATTLTPVPFLGVRRHRVLTSSLEQLQEWGTLSPALSAFLHALVLAKKNILLAGDMGTGKTSLLRALAHKIPPEERVVTLESDRELFLDQHQGGAQFLAMESRESNGEVVDGHQVGQISVEDMFPHALRMLSTRVIVGEVRDREAIAMLQAMSAGGAGSMCTLHAAYPNLVLPRLVTLCRGMHRDDVHELVGTSINFVVYLKQINQTRIGGRRHRFVSHVLEVQPGEGGHPSIQEIFAPSGSDPRGVPQLAPSCITELEGLAGLDRRWLTVPQYGTWPTPLGLVGGSESAT</sequence>
<evidence type="ECO:0000256" key="2">
    <source>
        <dbReference type="SAM" id="MobiDB-lite"/>
    </source>
</evidence>
<name>A0ABW7R391_9ACTN</name>
<dbReference type="InterPro" id="IPR050921">
    <property type="entry name" value="T4SS_GSP_E_ATPase"/>
</dbReference>
<evidence type="ECO:0000259" key="3">
    <source>
        <dbReference type="Pfam" id="PF00437"/>
    </source>
</evidence>
<dbReference type="Pfam" id="PF00437">
    <property type="entry name" value="T2SSE"/>
    <property type="match status" value="1"/>
</dbReference>
<dbReference type="Gene3D" id="3.30.450.380">
    <property type="match status" value="1"/>
</dbReference>
<dbReference type="PANTHER" id="PTHR30486">
    <property type="entry name" value="TWITCHING MOTILITY PROTEIN PILT"/>
    <property type="match status" value="1"/>
</dbReference>
<comment type="caution">
    <text evidence="4">The sequence shown here is derived from an EMBL/GenBank/DDBJ whole genome shotgun (WGS) entry which is preliminary data.</text>
</comment>
<proteinExistence type="inferred from homology"/>
<organism evidence="4 5">
    <name type="scientific">Streptomyces longisporoflavus</name>
    <dbReference type="NCBI Taxonomy" id="28044"/>
    <lineage>
        <taxon>Bacteria</taxon>
        <taxon>Bacillati</taxon>
        <taxon>Actinomycetota</taxon>
        <taxon>Actinomycetes</taxon>
        <taxon>Kitasatosporales</taxon>
        <taxon>Streptomycetaceae</taxon>
        <taxon>Streptomyces</taxon>
    </lineage>
</organism>
<feature type="region of interest" description="Disordered" evidence="2">
    <location>
        <begin position="27"/>
        <end position="51"/>
    </location>
</feature>
<gene>
    <name evidence="4" type="ORF">ACH4F9_42885</name>
</gene>
<dbReference type="InterPro" id="IPR001482">
    <property type="entry name" value="T2SS/T4SS_dom"/>
</dbReference>